<comment type="caution">
    <text evidence="2">The sequence shown here is derived from an EMBL/GenBank/DDBJ whole genome shotgun (WGS) entry which is preliminary data.</text>
</comment>
<sequence length="177" mass="19888">MTDARWVEVEDDIRAACRHYRMAARLYDAGGFGDPDVGDEDLAEEDLDAYRARMALQHAMQSAHTSLEGGLRRILEILGEEVPSGPQSHADLVKRVSRPMTLPGLERDAILTPEIESDVNETRRFRHRAMHDYDNFEPDRAVPSISAARRLQTSLPPCIEAFRLSVDPPEETSGYKG</sequence>
<keyword evidence="3" id="KW-1185">Reference proteome</keyword>
<protein>
    <recommendedName>
        <fullName evidence="1">HepT-like domain-containing protein</fullName>
    </recommendedName>
</protein>
<name>A0ABU9ZFI6_9HYPH</name>
<dbReference type="Proteomes" id="UP001404845">
    <property type="component" value="Unassembled WGS sequence"/>
</dbReference>
<evidence type="ECO:0000313" key="2">
    <source>
        <dbReference type="EMBL" id="MEN3230222.1"/>
    </source>
</evidence>
<dbReference type="EMBL" id="JAQYXL010000001">
    <property type="protein sequence ID" value="MEN3230222.1"/>
    <property type="molecule type" value="Genomic_DNA"/>
</dbReference>
<evidence type="ECO:0000313" key="3">
    <source>
        <dbReference type="Proteomes" id="UP001404845"/>
    </source>
</evidence>
<accession>A0ABU9ZFI6</accession>
<reference evidence="2 3" key="1">
    <citation type="journal article" date="2023" name="PLoS ONE">
        <title>Complete genome assembly of Hawai'i environmental nontuberculous mycobacteria reveals unexpected co-isolation with methylobacteria.</title>
        <authorList>
            <person name="Hendrix J."/>
            <person name="Epperson L.E."/>
            <person name="Tong E.I."/>
            <person name="Chan Y.L."/>
            <person name="Hasan N.A."/>
            <person name="Dawrs S.N."/>
            <person name="Norton G.J."/>
            <person name="Virdi R."/>
            <person name="Crooks J.L."/>
            <person name="Chan E.D."/>
            <person name="Honda J.R."/>
            <person name="Strong M."/>
        </authorList>
    </citation>
    <scope>NUCLEOTIDE SEQUENCE [LARGE SCALE GENOMIC DNA]</scope>
    <source>
        <strain evidence="2 3">NJH_HI01</strain>
    </source>
</reference>
<organism evidence="2 3">
    <name type="scientific">Methylorubrum rhodesianum</name>
    <dbReference type="NCBI Taxonomy" id="29427"/>
    <lineage>
        <taxon>Bacteria</taxon>
        <taxon>Pseudomonadati</taxon>
        <taxon>Pseudomonadota</taxon>
        <taxon>Alphaproteobacteria</taxon>
        <taxon>Hyphomicrobiales</taxon>
        <taxon>Methylobacteriaceae</taxon>
        <taxon>Methylorubrum</taxon>
    </lineage>
</organism>
<proteinExistence type="predicted"/>
<dbReference type="InterPro" id="IPR048769">
    <property type="entry name" value="HepT-like_dom"/>
</dbReference>
<dbReference type="Pfam" id="PF20797">
    <property type="entry name" value="HepT-like_2"/>
    <property type="match status" value="1"/>
</dbReference>
<dbReference type="RefSeq" id="WP_345971638.1">
    <property type="nucleotide sequence ID" value="NZ_JAQYXL010000001.1"/>
</dbReference>
<feature type="domain" description="HepT-like" evidence="1">
    <location>
        <begin position="55"/>
        <end position="163"/>
    </location>
</feature>
<gene>
    <name evidence="2" type="ORF">PUR21_21700</name>
</gene>
<evidence type="ECO:0000259" key="1">
    <source>
        <dbReference type="Pfam" id="PF20797"/>
    </source>
</evidence>